<name>A0A7S0MED4_9CRYP</name>
<protein>
    <submittedName>
        <fullName evidence="2">Uncharacterized protein</fullName>
    </submittedName>
</protein>
<gene>
    <name evidence="2" type="ORF">CCUR1050_LOCUS16726</name>
</gene>
<accession>A0A7S0MED4</accession>
<feature type="region of interest" description="Disordered" evidence="1">
    <location>
        <begin position="20"/>
        <end position="104"/>
    </location>
</feature>
<dbReference type="EMBL" id="HBEZ01030268">
    <property type="protein sequence ID" value="CAD8639042.1"/>
    <property type="molecule type" value="Transcribed_RNA"/>
</dbReference>
<dbReference type="AlphaFoldDB" id="A0A7S0MED4"/>
<feature type="compositionally biased region" description="Low complexity" evidence="1">
    <location>
        <begin position="61"/>
        <end position="71"/>
    </location>
</feature>
<proteinExistence type="predicted"/>
<evidence type="ECO:0000256" key="1">
    <source>
        <dbReference type="SAM" id="MobiDB-lite"/>
    </source>
</evidence>
<sequence length="158" mass="17812">MWIVQKLLDCLPCNIPFLKRTDPAKKTDSASTPDKSRSFDNLEAGVTEDGWEFDNWENKPRQPSSRPVSVSLQKLDDFDGMAPVKNADEAPPEPDFFGNLGLKPQYQPPKQIEVKRALSAKSLWTPNDEDEDIDIEGWESGKVRKPKKKLSAMRVPSA</sequence>
<evidence type="ECO:0000313" key="2">
    <source>
        <dbReference type="EMBL" id="CAD8639042.1"/>
    </source>
</evidence>
<organism evidence="2">
    <name type="scientific">Cryptomonas curvata</name>
    <dbReference type="NCBI Taxonomy" id="233186"/>
    <lineage>
        <taxon>Eukaryota</taxon>
        <taxon>Cryptophyceae</taxon>
        <taxon>Cryptomonadales</taxon>
        <taxon>Cryptomonadaceae</taxon>
        <taxon>Cryptomonas</taxon>
    </lineage>
</organism>
<feature type="compositionally biased region" description="Basic and acidic residues" evidence="1">
    <location>
        <begin position="20"/>
        <end position="40"/>
    </location>
</feature>
<reference evidence="2" key="1">
    <citation type="submission" date="2021-01" db="EMBL/GenBank/DDBJ databases">
        <authorList>
            <person name="Corre E."/>
            <person name="Pelletier E."/>
            <person name="Niang G."/>
            <person name="Scheremetjew M."/>
            <person name="Finn R."/>
            <person name="Kale V."/>
            <person name="Holt S."/>
            <person name="Cochrane G."/>
            <person name="Meng A."/>
            <person name="Brown T."/>
            <person name="Cohen L."/>
        </authorList>
    </citation>
    <scope>NUCLEOTIDE SEQUENCE</scope>
    <source>
        <strain evidence="2">CCAP979/52</strain>
    </source>
</reference>